<dbReference type="eggNOG" id="COG3250">
    <property type="taxonomic scope" value="Bacteria"/>
</dbReference>
<dbReference type="Pfam" id="PF17132">
    <property type="entry name" value="Glyco_hydro_106"/>
    <property type="match status" value="1"/>
</dbReference>
<gene>
    <name evidence="3" type="ORF">CLOSTMETH_02992</name>
</gene>
<dbReference type="EMBL" id="ACEC01000103">
    <property type="protein sequence ID" value="EEG29402.1"/>
    <property type="molecule type" value="Genomic_DNA"/>
</dbReference>
<keyword evidence="4" id="KW-1185">Reference proteome</keyword>
<proteinExistence type="predicted"/>
<keyword evidence="2" id="KW-0472">Membrane</keyword>
<organism evidence="3 4">
    <name type="scientific">[Clostridium] methylpentosum DSM 5476</name>
    <dbReference type="NCBI Taxonomy" id="537013"/>
    <lineage>
        <taxon>Bacteria</taxon>
        <taxon>Bacillati</taxon>
        <taxon>Bacillota</taxon>
        <taxon>Clostridia</taxon>
        <taxon>Eubacteriales</taxon>
        <taxon>Oscillospiraceae</taxon>
        <taxon>Oscillospiraceae incertae sedis</taxon>
    </lineage>
</organism>
<evidence type="ECO:0000256" key="1">
    <source>
        <dbReference type="SAM" id="MobiDB-lite"/>
    </source>
</evidence>
<dbReference type="Proteomes" id="UP000003340">
    <property type="component" value="Unassembled WGS sequence"/>
</dbReference>
<feature type="compositionally biased region" description="Low complexity" evidence="1">
    <location>
        <begin position="1143"/>
        <end position="1156"/>
    </location>
</feature>
<dbReference type="eggNOG" id="COG1538">
    <property type="taxonomic scope" value="Bacteria"/>
</dbReference>
<protein>
    <submittedName>
        <fullName evidence="3">LPXTG-motif cell wall anchor domain protein</fullName>
    </submittedName>
</protein>
<dbReference type="PANTHER" id="PTHR36848">
    <property type="entry name" value="DNA-BINDING PROTEIN (PUTATIVE SECRETED PROTEIN)-RELATED"/>
    <property type="match status" value="1"/>
</dbReference>
<feature type="transmembrane region" description="Helical" evidence="2">
    <location>
        <begin position="1159"/>
        <end position="1178"/>
    </location>
</feature>
<reference evidence="3 4" key="2">
    <citation type="submission" date="2009-02" db="EMBL/GenBank/DDBJ databases">
        <title>Draft genome sequence of Clostridium methylpentosum (DSM 5476).</title>
        <authorList>
            <person name="Sudarsanam P."/>
            <person name="Ley R."/>
            <person name="Guruge J."/>
            <person name="Turnbaugh P.J."/>
            <person name="Mahowald M."/>
            <person name="Liep D."/>
            <person name="Gordon J."/>
        </authorList>
    </citation>
    <scope>NUCLEOTIDE SEQUENCE [LARGE SCALE GENOMIC DNA]</scope>
    <source>
        <strain evidence="3 4">DSM 5476</strain>
    </source>
</reference>
<dbReference type="HOGENOM" id="CLU_003772_0_1_9"/>
<dbReference type="InterPro" id="IPR053161">
    <property type="entry name" value="Ulvan_degrading_GH"/>
</dbReference>
<dbReference type="Gene3D" id="1.20.1270.90">
    <property type="entry name" value="AF1782-like"/>
    <property type="match status" value="1"/>
</dbReference>
<accession>C0EGJ9</accession>
<dbReference type="PANTHER" id="PTHR36848:SF2">
    <property type="entry name" value="SECRETED PROTEIN"/>
    <property type="match status" value="1"/>
</dbReference>
<feature type="region of interest" description="Disordered" evidence="1">
    <location>
        <begin position="1132"/>
        <end position="1156"/>
    </location>
</feature>
<dbReference type="STRING" id="537013.CLOSTMETH_02992"/>
<evidence type="ECO:0000313" key="3">
    <source>
        <dbReference type="EMBL" id="EEG29402.1"/>
    </source>
</evidence>
<keyword evidence="2" id="KW-0812">Transmembrane</keyword>
<evidence type="ECO:0000313" key="4">
    <source>
        <dbReference type="Proteomes" id="UP000003340"/>
    </source>
</evidence>
<evidence type="ECO:0000256" key="2">
    <source>
        <dbReference type="SAM" id="Phobius"/>
    </source>
</evidence>
<name>C0EGJ9_9FIRM</name>
<sequence length="1184" mass="126847">MDSATRKQLQDVTITTETQVTETPWGQSSTTVYVVTDSAGNDITASCTVLKEGDIASAVTQADGDYYYELQKVMRTDTYGINIPKTDSQGNLYYEDENGRRFMDDWQYLYEVSTADLQAAMDKAGPLGEGQSYVLVNVYREGSGQVTSGGETVTMNNRTYAIDYYNERGVQKVIDFWEDNMLDHEVTVENGACVTLRELMKQNNGSCIFEDSLELNTSGPAFSAYIVDPDNQAGDNAGFEGDWERLLGYEAAPYLPILAGCKVTDDNGMSAKISADFNSVKETLFNNDHSATVSDWAHSFGGGYRFQSSSSLSEALNVDIVEADNGTLSGDGIRTASSTVNVRGDQYLSMEAITSTTLDPTYYETMLELNMNFSGGINRVILHGTPFKQSVTGWINEWPGWAFANEYWGSGYGAWNSRQAFWDDIDTFSDYVTRMQGLLQQGTTKIPVLIVGGSNKDVAFQNLLDSGYHYNVAAEETLMMEEASPENVVDGVLSPDGLATQVLVLNNLTSVSDVAFIDRLCAYADKGMDIVIYGSTNLGSVQGVQATDLPGSGIPADKTDAAAQAAYEKLLANANVHTGIADEAALLSFLDSYSDNTVRYDQSGLETTHLVDHSDGTDYYFLYNNHSDGKISYGNVGVGLDLTRVTGLDIDTTLTLDCQPGESVYQLDSYTGEVTQLTRYTSNGDGTISLPFQLAAWDTAVLAVSDNAAAFEKAGAQVQSVKEEGETIDLTEADWNLTIDSYGPTTDLDPSAPFYETTVRPIDAGSVKLGLWDGLNQYITDEQLAAVGITADKQAEAKIQSDKLVSYLSGVGTYTTTVDWAGGDGAYFSFDHRDASKTGDAQVNMDMVTELTVTNAQGKTTTFSNINPQVNKIDLGNALSKGSNTIRVKLVTTLRNREALEGACVKRYTLSSYGLTAASITPYSTLDTSILDKVLSYAESVIASGEVDNAIGSVQDRFTAAYNQAKAVATSPASQQEIDSAWVELMNAIHLLGLQAGDKQALDKLIEVSDGLDLALYADGTAKDNFTAALAAAHTVSADRDALSADVAQAQDALLDALVSLRFKADKSVLEQVLAAANSIDLSAYTVESAAVFRQAKADAETVNADNTLSEDNQAQVDAAVDALREAIDRLTPAGSDTAPVTGDDAASASSGSPKTGDAAPFAAAAAVLLAGASLFALKKHRSK</sequence>
<dbReference type="AlphaFoldDB" id="C0EGJ9"/>
<keyword evidence="2" id="KW-1133">Transmembrane helix</keyword>
<reference evidence="3 4" key="1">
    <citation type="submission" date="2009-01" db="EMBL/GenBank/DDBJ databases">
        <authorList>
            <person name="Fulton L."/>
            <person name="Clifton S."/>
            <person name="Fulton B."/>
            <person name="Xu J."/>
            <person name="Minx P."/>
            <person name="Pepin K.H."/>
            <person name="Johnson M."/>
            <person name="Bhonagiri V."/>
            <person name="Nash W.E."/>
            <person name="Mardis E.R."/>
            <person name="Wilson R.K."/>
        </authorList>
    </citation>
    <scope>NUCLEOTIDE SEQUENCE [LARGE SCALE GENOMIC DNA]</scope>
    <source>
        <strain evidence="3 4">DSM 5476</strain>
    </source>
</reference>
<comment type="caution">
    <text evidence="3">The sequence shown here is derived from an EMBL/GenBank/DDBJ whole genome shotgun (WGS) entry which is preliminary data.</text>
</comment>